<accession>A0ABD1YN66</accession>
<evidence type="ECO:0000313" key="1">
    <source>
        <dbReference type="EMBL" id="KAL2632223.1"/>
    </source>
</evidence>
<evidence type="ECO:0000313" key="2">
    <source>
        <dbReference type="Proteomes" id="UP001605036"/>
    </source>
</evidence>
<sequence>MDLNSELPKLDPVVIPPIPHRPFRCVGKGLRYGTFSRQLVDDLSSWPQRHPTTPFRRAKDWWRAQLLLYGLDADKHTTKVEVLTEKLKSAVGNGLEGARQTIIDLENELKVKFRIQNAEASDKNYLTRETDESRVEFYPKRFWMERFHRGKGRMSTL</sequence>
<gene>
    <name evidence="1" type="ORF">R1flu_016909</name>
</gene>
<proteinExistence type="predicted"/>
<protein>
    <submittedName>
        <fullName evidence="1">Uncharacterized protein</fullName>
    </submittedName>
</protein>
<reference evidence="1 2" key="1">
    <citation type="submission" date="2024-09" db="EMBL/GenBank/DDBJ databases">
        <title>Chromosome-scale assembly of Riccia fluitans.</title>
        <authorList>
            <person name="Paukszto L."/>
            <person name="Sawicki J."/>
            <person name="Karawczyk K."/>
            <person name="Piernik-Szablinska J."/>
            <person name="Szczecinska M."/>
            <person name="Mazdziarz M."/>
        </authorList>
    </citation>
    <scope>NUCLEOTIDE SEQUENCE [LARGE SCALE GENOMIC DNA]</scope>
    <source>
        <strain evidence="1">Rf_01</strain>
        <tissue evidence="1">Aerial parts of the thallus</tissue>
    </source>
</reference>
<dbReference type="EMBL" id="JBHFFA010000004">
    <property type="protein sequence ID" value="KAL2632223.1"/>
    <property type="molecule type" value="Genomic_DNA"/>
</dbReference>
<organism evidence="1 2">
    <name type="scientific">Riccia fluitans</name>
    <dbReference type="NCBI Taxonomy" id="41844"/>
    <lineage>
        <taxon>Eukaryota</taxon>
        <taxon>Viridiplantae</taxon>
        <taxon>Streptophyta</taxon>
        <taxon>Embryophyta</taxon>
        <taxon>Marchantiophyta</taxon>
        <taxon>Marchantiopsida</taxon>
        <taxon>Marchantiidae</taxon>
        <taxon>Marchantiales</taxon>
        <taxon>Ricciaceae</taxon>
        <taxon>Riccia</taxon>
    </lineage>
</organism>
<name>A0ABD1YN66_9MARC</name>
<keyword evidence="2" id="KW-1185">Reference proteome</keyword>
<dbReference type="AlphaFoldDB" id="A0ABD1YN66"/>
<dbReference type="Proteomes" id="UP001605036">
    <property type="component" value="Unassembled WGS sequence"/>
</dbReference>
<comment type="caution">
    <text evidence="1">The sequence shown here is derived from an EMBL/GenBank/DDBJ whole genome shotgun (WGS) entry which is preliminary data.</text>
</comment>